<dbReference type="STRING" id="758825.SAMN02982985_02169"/>
<reference evidence="2 3" key="1">
    <citation type="submission" date="2016-10" db="EMBL/GenBank/DDBJ databases">
        <authorList>
            <person name="de Groot N.N."/>
        </authorList>
    </citation>
    <scope>NUCLEOTIDE SEQUENCE [LARGE SCALE GENOMIC DNA]</scope>
    <source>
        <strain evidence="2 3">ATCC 43154</strain>
    </source>
</reference>
<gene>
    <name evidence="2" type="ORF">SAMN02982985_02169</name>
</gene>
<keyword evidence="3" id="KW-1185">Reference proteome</keyword>
<dbReference type="InterPro" id="IPR000073">
    <property type="entry name" value="AB_hydrolase_1"/>
</dbReference>
<feature type="domain" description="AB hydrolase-1" evidence="1">
    <location>
        <begin position="12"/>
        <end position="244"/>
    </location>
</feature>
<dbReference type="EMBL" id="FOTW01000010">
    <property type="protein sequence ID" value="SFL96850.1"/>
    <property type="molecule type" value="Genomic_DNA"/>
</dbReference>
<dbReference type="RefSeq" id="WP_093387446.1">
    <property type="nucleotide sequence ID" value="NZ_FOTW01000010.1"/>
</dbReference>
<name>A0A1I4M0X2_9BURK</name>
<protein>
    <submittedName>
        <fullName evidence="2">Pimeloyl-ACP methyl ester carboxylesterase</fullName>
    </submittedName>
</protein>
<dbReference type="SUPFAM" id="SSF53474">
    <property type="entry name" value="alpha/beta-Hydrolases"/>
    <property type="match status" value="1"/>
</dbReference>
<dbReference type="InterPro" id="IPR050266">
    <property type="entry name" value="AB_hydrolase_sf"/>
</dbReference>
<organism evidence="2 3">
    <name type="scientific">Rugamonas rubra</name>
    <dbReference type="NCBI Taxonomy" id="758825"/>
    <lineage>
        <taxon>Bacteria</taxon>
        <taxon>Pseudomonadati</taxon>
        <taxon>Pseudomonadota</taxon>
        <taxon>Betaproteobacteria</taxon>
        <taxon>Burkholderiales</taxon>
        <taxon>Oxalobacteraceae</taxon>
        <taxon>Telluria group</taxon>
        <taxon>Rugamonas</taxon>
    </lineage>
</organism>
<proteinExistence type="predicted"/>
<evidence type="ECO:0000259" key="1">
    <source>
        <dbReference type="Pfam" id="PF00561"/>
    </source>
</evidence>
<dbReference type="Proteomes" id="UP000199470">
    <property type="component" value="Unassembled WGS sequence"/>
</dbReference>
<dbReference type="InterPro" id="IPR029058">
    <property type="entry name" value="AB_hydrolase_fold"/>
</dbReference>
<dbReference type="PANTHER" id="PTHR43798">
    <property type="entry name" value="MONOACYLGLYCEROL LIPASE"/>
    <property type="match status" value="1"/>
</dbReference>
<dbReference type="Pfam" id="PF00561">
    <property type="entry name" value="Abhydrolase_1"/>
    <property type="match status" value="1"/>
</dbReference>
<dbReference type="PRINTS" id="PR00111">
    <property type="entry name" value="ABHYDROLASE"/>
</dbReference>
<sequence length="265" mass="27781">MPTTALPPDARPALVLLHSSMSSRAQWSDLIAQLESRFRCIAVDLLGYGKSPFPADIGAAFSLAHEADAVNAALAAHLDPAEPFHLVGHSYGGATALRIARQMPARVLSLALFEPVAFHLLPAHDAARMEIEAVVAQIMRADTAPDATRIFIDYWNRPGVFDSLPAVQQDKLGGQIAKVKLDFQALLGEPATLADLAGLDMPALVLSGLNSPASTRRLAERLAAALPNASALQTKGGHMAPISHAAVVNAALADFLQGAEVGSPA</sequence>
<accession>A0A1I4M0X2</accession>
<evidence type="ECO:0000313" key="3">
    <source>
        <dbReference type="Proteomes" id="UP000199470"/>
    </source>
</evidence>
<evidence type="ECO:0000313" key="2">
    <source>
        <dbReference type="EMBL" id="SFL96850.1"/>
    </source>
</evidence>
<dbReference type="OrthoDB" id="6117067at2"/>
<dbReference type="Gene3D" id="3.40.50.1820">
    <property type="entry name" value="alpha/beta hydrolase"/>
    <property type="match status" value="1"/>
</dbReference>
<dbReference type="AlphaFoldDB" id="A0A1I4M0X2"/>